<organism evidence="6 7">
    <name type="scientific">Clostridium disporicum</name>
    <dbReference type="NCBI Taxonomy" id="84024"/>
    <lineage>
        <taxon>Bacteria</taxon>
        <taxon>Bacillati</taxon>
        <taxon>Bacillota</taxon>
        <taxon>Clostridia</taxon>
        <taxon>Eubacteriales</taxon>
        <taxon>Clostridiaceae</taxon>
        <taxon>Clostridium</taxon>
    </lineage>
</organism>
<keyword evidence="1" id="KW-0547">Nucleotide-binding</keyword>
<dbReference type="SUPFAM" id="SSF52540">
    <property type="entry name" value="P-loop containing nucleoside triphosphate hydrolases"/>
    <property type="match status" value="2"/>
</dbReference>
<dbReference type="GO" id="GO:0003677">
    <property type="term" value="F:DNA binding"/>
    <property type="evidence" value="ECO:0007669"/>
    <property type="project" value="InterPro"/>
</dbReference>
<accession>A0A173XWM9</accession>
<dbReference type="GO" id="GO:0004527">
    <property type="term" value="F:exonuclease activity"/>
    <property type="evidence" value="ECO:0007669"/>
    <property type="project" value="UniProtKB-KW"/>
</dbReference>
<dbReference type="InterPro" id="IPR006555">
    <property type="entry name" value="ATP-dep_Helicase_C"/>
</dbReference>
<dbReference type="SUPFAM" id="SSF53098">
    <property type="entry name" value="Ribonuclease H-like"/>
    <property type="match status" value="1"/>
</dbReference>
<dbReference type="RefSeq" id="WP_055262912.1">
    <property type="nucleotide sequence ID" value="NZ_CABIXQ010000001.1"/>
</dbReference>
<dbReference type="InterPro" id="IPR012337">
    <property type="entry name" value="RNaseH-like_sf"/>
</dbReference>
<keyword evidence="2 6" id="KW-0378">Hydrolase</keyword>
<comment type="similarity">
    <text evidence="4">Belongs to the helicase family. DinG subfamily.</text>
</comment>
<gene>
    <name evidence="6" type="primary">dinG</name>
    <name evidence="6" type="ORF">ERS852471_00145</name>
</gene>
<keyword evidence="3" id="KW-0067">ATP-binding</keyword>
<dbReference type="GO" id="GO:0005524">
    <property type="term" value="F:ATP binding"/>
    <property type="evidence" value="ECO:0007669"/>
    <property type="project" value="UniProtKB-KW"/>
</dbReference>
<dbReference type="InterPro" id="IPR014013">
    <property type="entry name" value="Helic_SF1/SF2_ATP-bd_DinG/Rad3"/>
</dbReference>
<feature type="domain" description="Helicase ATP-binding" evidence="5">
    <location>
        <begin position="248"/>
        <end position="532"/>
    </location>
</feature>
<dbReference type="InterPro" id="IPR036397">
    <property type="entry name" value="RNaseH_sf"/>
</dbReference>
<dbReference type="InterPro" id="IPR027417">
    <property type="entry name" value="P-loop_NTPase"/>
</dbReference>
<evidence type="ECO:0000313" key="6">
    <source>
        <dbReference type="EMBL" id="CUN56341.1"/>
    </source>
</evidence>
<dbReference type="AlphaFoldDB" id="A0A173XWM9"/>
<name>A0A173XWM9_9CLOT</name>
<evidence type="ECO:0000313" key="7">
    <source>
        <dbReference type="Proteomes" id="UP000095594"/>
    </source>
</evidence>
<evidence type="ECO:0000256" key="2">
    <source>
        <dbReference type="ARBA" id="ARBA00022801"/>
    </source>
</evidence>
<reference evidence="6 7" key="1">
    <citation type="submission" date="2015-09" db="EMBL/GenBank/DDBJ databases">
        <authorList>
            <consortium name="Pathogen Informatics"/>
        </authorList>
    </citation>
    <scope>NUCLEOTIDE SEQUENCE [LARGE SCALE GENOMIC DNA]</scope>
    <source>
        <strain evidence="6 7">2789STDY5834856</strain>
    </source>
</reference>
<keyword evidence="6" id="KW-0269">Exonuclease</keyword>
<dbReference type="Gene3D" id="3.40.50.300">
    <property type="entry name" value="P-loop containing nucleotide triphosphate hydrolases"/>
    <property type="match status" value="2"/>
</dbReference>
<evidence type="ECO:0000256" key="1">
    <source>
        <dbReference type="ARBA" id="ARBA00022741"/>
    </source>
</evidence>
<dbReference type="PROSITE" id="PS51193">
    <property type="entry name" value="HELICASE_ATP_BIND_2"/>
    <property type="match status" value="1"/>
</dbReference>
<dbReference type="Pfam" id="PF13307">
    <property type="entry name" value="Helicase_C_2"/>
    <property type="match status" value="1"/>
</dbReference>
<dbReference type="PANTHER" id="PTHR11472:SF34">
    <property type="entry name" value="REGULATOR OF TELOMERE ELONGATION HELICASE 1"/>
    <property type="match status" value="1"/>
</dbReference>
<dbReference type="SMART" id="SM00487">
    <property type="entry name" value="DEXDc"/>
    <property type="match status" value="1"/>
</dbReference>
<dbReference type="Pfam" id="PF00929">
    <property type="entry name" value="RNase_T"/>
    <property type="match status" value="1"/>
</dbReference>
<proteinExistence type="inferred from homology"/>
<dbReference type="InterPro" id="IPR014001">
    <property type="entry name" value="Helicase_ATP-bd"/>
</dbReference>
<keyword evidence="6" id="KW-0540">Nuclease</keyword>
<evidence type="ECO:0000256" key="4">
    <source>
        <dbReference type="ARBA" id="ARBA00038058"/>
    </source>
</evidence>
<dbReference type="Gene3D" id="3.30.420.10">
    <property type="entry name" value="Ribonuclease H-like superfamily/Ribonuclease H"/>
    <property type="match status" value="1"/>
</dbReference>
<dbReference type="PANTHER" id="PTHR11472">
    <property type="entry name" value="DNA REPAIR DEAD HELICASE RAD3/XP-D SUBFAMILY MEMBER"/>
    <property type="match status" value="1"/>
</dbReference>
<dbReference type="EMBL" id="CYZX01000001">
    <property type="protein sequence ID" value="CUN56341.1"/>
    <property type="molecule type" value="Genomic_DNA"/>
</dbReference>
<sequence>MNYKSVLNNVVYLDIETTGLDPLSSEIIEIGAIKIKDFIQSEISILIKPIKDVPKGIYHLCEGLRKEDLDNGYELQEAKSILKEFIEELPLICHNKSFEKSFFSYYFPDINNNMLDSMELACILEPNRKSYNIQDLLSEITTIREKERHRGLSDSIHTMLIVNSLLCRLWQKEEENNKVNALYNDIKKLFNNRPSWEWEEYLLKPIMFDFIDYPYVLFKERLFKPLRMNKIDIDYERYEKLLRDNEIWNNGGDFKYQYRADQESISLQIRNNYEKSKRIFIEAPTGSGKTFAYLLIAIITAYLNKQNKNYEDSNFVISTDTKELQNQLIDKDIPNMLRKLNLYNKINFGAMKGKGNYICMERLKKSKEFDNDDMSLLAFIFLKRYGEDGISGDLENINFWALNHFKIDKYKIHINCDSENCNLDRCKTTCYLKNRYNELQKENITVVNHSLLASWPYSEKRKINHLIIDEAHNLMEKAYDFFSEEFNSFEFLELLKQINETTPSIIFLLKRLNGLYNYKNHIDTDDIINKSKDVEINLAFILNEFRRLGLKNGQYNFSDEFFNSEEILKKSLSSIKELLSNIKLSIYRLYKVLDDYMKSILDEDEKDSGNEYRVLSNYVMKLRDSFEIIDNFLEFSKDYAKVLEIDKEYRYFIIKNIPLNIAKLINENMLKEVKSTVFISATLRINNSFNEVKKILGQQEANTFFIKPVFNLKDRTKIFTVKDIGSYKNEDIFANNTAKFIYELAVKTKGHMLVLFSNNLRRQSVMNRLIQYAKGTALEVYDNKKAIQYLKDKNRQVVILGSKGFFEGIDIPGDSLNCVIIDKIPNINPTDPLYKALKAYTNIYYSGYNYPKVCIKVKQGYGRLVRSIYDYGYFIILDGGTNSETLRKLEGDLNGPRINEKWSKEIVNNISLDFNRWDEENFNSIIKEIDINKIKNSFNDISFKMNLYWECIENDAMKEISKFKNNEKIIELKLQDIKNKKL</sequence>
<dbReference type="SMART" id="SM00479">
    <property type="entry name" value="EXOIII"/>
    <property type="match status" value="1"/>
</dbReference>
<dbReference type="EC" id="3.6.4.12" evidence="6"/>
<dbReference type="OrthoDB" id="9803913at2"/>
<dbReference type="CDD" id="cd06127">
    <property type="entry name" value="DEDDh"/>
    <property type="match status" value="1"/>
</dbReference>
<dbReference type="Pfam" id="PF04851">
    <property type="entry name" value="ResIII"/>
    <property type="match status" value="1"/>
</dbReference>
<evidence type="ECO:0000256" key="3">
    <source>
        <dbReference type="ARBA" id="ARBA00022840"/>
    </source>
</evidence>
<protein>
    <submittedName>
        <fullName evidence="6">Exonuclease</fullName>
        <ecNumber evidence="6">3.6.4.12</ecNumber>
    </submittedName>
</protein>
<dbReference type="InterPro" id="IPR013520">
    <property type="entry name" value="Ribonucl_H"/>
</dbReference>
<dbReference type="GO" id="GO:0006139">
    <property type="term" value="P:nucleobase-containing compound metabolic process"/>
    <property type="evidence" value="ECO:0007669"/>
    <property type="project" value="InterPro"/>
</dbReference>
<dbReference type="InterPro" id="IPR006935">
    <property type="entry name" value="Helicase/UvrB_N"/>
</dbReference>
<dbReference type="SMART" id="SM00491">
    <property type="entry name" value="HELICc2"/>
    <property type="match status" value="1"/>
</dbReference>
<dbReference type="InterPro" id="IPR045028">
    <property type="entry name" value="DinG/Rad3-like"/>
</dbReference>
<evidence type="ECO:0000259" key="5">
    <source>
        <dbReference type="PROSITE" id="PS51193"/>
    </source>
</evidence>
<dbReference type="Proteomes" id="UP000095594">
    <property type="component" value="Unassembled WGS sequence"/>
</dbReference>
<dbReference type="GO" id="GO:0003678">
    <property type="term" value="F:DNA helicase activity"/>
    <property type="evidence" value="ECO:0007669"/>
    <property type="project" value="UniProtKB-EC"/>
</dbReference>
<dbReference type="GO" id="GO:0016818">
    <property type="term" value="F:hydrolase activity, acting on acid anhydrides, in phosphorus-containing anhydrides"/>
    <property type="evidence" value="ECO:0007669"/>
    <property type="project" value="InterPro"/>
</dbReference>